<comment type="caution">
    <text evidence="1">The sequence shown here is derived from an EMBL/GenBank/DDBJ whole genome shotgun (WGS) entry which is preliminary data.</text>
</comment>
<sequence>MTTELQTVRNGSERKTGRSALVDATYKFIYVDVGAFGRNSDGGSALGIARSALGISLATNTADVPEDISLENCGEPMPRLDGFFFCAPGSRAAACQEYLRSQL</sequence>
<accession>A0A4C1YIW8</accession>
<protein>
    <submittedName>
        <fullName evidence="1">Uncharacterized protein</fullName>
    </submittedName>
</protein>
<name>A0A4C1YIW8_EUMVA</name>
<evidence type="ECO:0000313" key="1">
    <source>
        <dbReference type="EMBL" id="GBP75213.1"/>
    </source>
</evidence>
<reference evidence="1 2" key="1">
    <citation type="journal article" date="2019" name="Commun. Biol.">
        <title>The bagworm genome reveals a unique fibroin gene that provides high tensile strength.</title>
        <authorList>
            <person name="Kono N."/>
            <person name="Nakamura H."/>
            <person name="Ohtoshi R."/>
            <person name="Tomita M."/>
            <person name="Numata K."/>
            <person name="Arakawa K."/>
        </authorList>
    </citation>
    <scope>NUCLEOTIDE SEQUENCE [LARGE SCALE GENOMIC DNA]</scope>
</reference>
<evidence type="ECO:0000313" key="2">
    <source>
        <dbReference type="Proteomes" id="UP000299102"/>
    </source>
</evidence>
<dbReference type="EMBL" id="BGZK01001239">
    <property type="protein sequence ID" value="GBP75213.1"/>
    <property type="molecule type" value="Genomic_DNA"/>
</dbReference>
<proteinExistence type="predicted"/>
<dbReference type="OrthoDB" id="2668416at2759"/>
<dbReference type="STRING" id="151549.A0A4C1YIW8"/>
<dbReference type="AlphaFoldDB" id="A0A4C1YIW8"/>
<organism evidence="1 2">
    <name type="scientific">Eumeta variegata</name>
    <name type="common">Bagworm moth</name>
    <name type="synonym">Eumeta japonica</name>
    <dbReference type="NCBI Taxonomy" id="151549"/>
    <lineage>
        <taxon>Eukaryota</taxon>
        <taxon>Metazoa</taxon>
        <taxon>Ecdysozoa</taxon>
        <taxon>Arthropoda</taxon>
        <taxon>Hexapoda</taxon>
        <taxon>Insecta</taxon>
        <taxon>Pterygota</taxon>
        <taxon>Neoptera</taxon>
        <taxon>Endopterygota</taxon>
        <taxon>Lepidoptera</taxon>
        <taxon>Glossata</taxon>
        <taxon>Ditrysia</taxon>
        <taxon>Tineoidea</taxon>
        <taxon>Psychidae</taxon>
        <taxon>Oiketicinae</taxon>
        <taxon>Eumeta</taxon>
    </lineage>
</organism>
<keyword evidence="2" id="KW-1185">Reference proteome</keyword>
<dbReference type="Proteomes" id="UP000299102">
    <property type="component" value="Unassembled WGS sequence"/>
</dbReference>
<gene>
    <name evidence="1" type="ORF">EVAR_88819_1</name>
</gene>